<dbReference type="Pfam" id="PF02583">
    <property type="entry name" value="Trns_repr_metal"/>
    <property type="match status" value="1"/>
</dbReference>
<dbReference type="GeneID" id="93149520"/>
<evidence type="ECO:0000313" key="2">
    <source>
        <dbReference type="Proteomes" id="UP001055091"/>
    </source>
</evidence>
<dbReference type="Gene3D" id="1.20.58.1000">
    <property type="entry name" value="Metal-sensitive repressor, helix protomer"/>
    <property type="match status" value="1"/>
</dbReference>
<dbReference type="CDD" id="cd10156">
    <property type="entry name" value="FpFrmR-Cterm-like_DUF156"/>
    <property type="match status" value="1"/>
</dbReference>
<dbReference type="Proteomes" id="UP001055091">
    <property type="component" value="Unassembled WGS sequence"/>
</dbReference>
<gene>
    <name evidence="1" type="ORF">CE91St55_57740</name>
</gene>
<dbReference type="GO" id="GO:0003677">
    <property type="term" value="F:DNA binding"/>
    <property type="evidence" value="ECO:0007669"/>
    <property type="project" value="InterPro"/>
</dbReference>
<protein>
    <submittedName>
        <fullName evidence="1">Uncharacterized protein</fullName>
    </submittedName>
</protein>
<evidence type="ECO:0000313" key="1">
    <source>
        <dbReference type="EMBL" id="GKH03793.1"/>
    </source>
</evidence>
<sequence>MEEHTCDCAVKHKHRQAAEEKDLLNRLNRIEGQIRGIKSMVEDERYCVDILTQVSAVQAALNSFNKVLLSSHIKSCVVEQIQEGNLEAVDELCMTIQKVMK</sequence>
<dbReference type="PANTHER" id="PTHR33677">
    <property type="entry name" value="TRANSCRIPTIONAL REPRESSOR FRMR-RELATED"/>
    <property type="match status" value="1"/>
</dbReference>
<dbReference type="EMBL" id="BQNJ01000002">
    <property type="protein sequence ID" value="GKH03793.1"/>
    <property type="molecule type" value="Genomic_DNA"/>
</dbReference>
<reference evidence="1" key="1">
    <citation type="submission" date="2022-01" db="EMBL/GenBank/DDBJ databases">
        <title>Novel bile acid biosynthetic pathways are enriched in the microbiome of centenarians.</title>
        <authorList>
            <person name="Sato Y."/>
            <person name="Atarashi K."/>
            <person name="Plichta R.D."/>
            <person name="Arai Y."/>
            <person name="Sasajima S."/>
            <person name="Kearney M.S."/>
            <person name="Suda W."/>
            <person name="Takeshita K."/>
            <person name="Sasaki T."/>
            <person name="Okamoto S."/>
            <person name="Skelly N.A."/>
            <person name="Okamura Y."/>
            <person name="Vlamakis H."/>
            <person name="Li Y."/>
            <person name="Tanoue T."/>
            <person name="Takei H."/>
            <person name="Nittono H."/>
            <person name="Narushima S."/>
            <person name="Irie J."/>
            <person name="Itoh H."/>
            <person name="Moriya K."/>
            <person name="Sugiura Y."/>
            <person name="Suematsu M."/>
            <person name="Moritoki N."/>
            <person name="Shibata S."/>
            <person name="Littman R.D."/>
            <person name="Fischbach A.M."/>
            <person name="Uwamino Y."/>
            <person name="Inoue T."/>
            <person name="Honda A."/>
            <person name="Hattori M."/>
            <person name="Murai T."/>
            <person name="Xavier J.R."/>
            <person name="Hirose N."/>
            <person name="Honda K."/>
        </authorList>
    </citation>
    <scope>NUCLEOTIDE SEQUENCE</scope>
    <source>
        <strain evidence="1">CE91-St55</strain>
    </source>
</reference>
<proteinExistence type="predicted"/>
<dbReference type="InterPro" id="IPR003735">
    <property type="entry name" value="Metal_Tscrpt_repr"/>
</dbReference>
<dbReference type="InterPro" id="IPR038390">
    <property type="entry name" value="Metal_Tscrpt_repr_sf"/>
</dbReference>
<organism evidence="1 2">
    <name type="scientific">Hungatella hathewayi</name>
    <dbReference type="NCBI Taxonomy" id="154046"/>
    <lineage>
        <taxon>Bacteria</taxon>
        <taxon>Bacillati</taxon>
        <taxon>Bacillota</taxon>
        <taxon>Clostridia</taxon>
        <taxon>Lachnospirales</taxon>
        <taxon>Lachnospiraceae</taxon>
        <taxon>Hungatella</taxon>
    </lineage>
</organism>
<dbReference type="PANTHER" id="PTHR33677:SF3">
    <property type="entry name" value="COPPER-SENSING TRANSCRIPTIONAL REPRESSOR RICR"/>
    <property type="match status" value="1"/>
</dbReference>
<accession>A0A413X4G7</accession>
<dbReference type="AlphaFoldDB" id="A0A413X4G7"/>
<dbReference type="GO" id="GO:0045892">
    <property type="term" value="P:negative regulation of DNA-templated transcription"/>
    <property type="evidence" value="ECO:0007669"/>
    <property type="project" value="UniProtKB-ARBA"/>
</dbReference>
<comment type="caution">
    <text evidence="1">The sequence shown here is derived from an EMBL/GenBank/DDBJ whole genome shotgun (WGS) entry which is preliminary data.</text>
</comment>
<dbReference type="RefSeq" id="WP_006777427.1">
    <property type="nucleotide sequence ID" value="NZ_BQNJ01000002.1"/>
</dbReference>
<dbReference type="GO" id="GO:0046872">
    <property type="term" value="F:metal ion binding"/>
    <property type="evidence" value="ECO:0007669"/>
    <property type="project" value="InterPro"/>
</dbReference>
<name>A0A413X4G7_9FIRM</name>